<dbReference type="InterPro" id="IPR003165">
    <property type="entry name" value="Piwi"/>
</dbReference>
<accession>A0ABD6ENY7</accession>
<gene>
    <name evidence="5" type="ORF">AB6A40_008240</name>
</gene>
<evidence type="ECO:0000259" key="3">
    <source>
        <dbReference type="PROSITE" id="PS50821"/>
    </source>
</evidence>
<dbReference type="InterPro" id="IPR012337">
    <property type="entry name" value="RNaseH-like_sf"/>
</dbReference>
<evidence type="ECO:0000313" key="6">
    <source>
        <dbReference type="Proteomes" id="UP001608902"/>
    </source>
</evidence>
<feature type="region of interest" description="Disordered" evidence="2">
    <location>
        <begin position="736"/>
        <end position="757"/>
    </location>
</feature>
<dbReference type="Pfam" id="PF02170">
    <property type="entry name" value="PAZ"/>
    <property type="match status" value="1"/>
</dbReference>
<dbReference type="SUPFAM" id="SSF101690">
    <property type="entry name" value="PAZ domain"/>
    <property type="match status" value="1"/>
</dbReference>
<dbReference type="Pfam" id="PF02171">
    <property type="entry name" value="Piwi"/>
    <property type="match status" value="1"/>
</dbReference>
<dbReference type="SMART" id="SM00950">
    <property type="entry name" value="Piwi"/>
    <property type="match status" value="1"/>
</dbReference>
<dbReference type="AlphaFoldDB" id="A0ABD6ENY7"/>
<dbReference type="PROSITE" id="PS50821">
    <property type="entry name" value="PAZ"/>
    <property type="match status" value="1"/>
</dbReference>
<dbReference type="InterPro" id="IPR036085">
    <property type="entry name" value="PAZ_dom_sf"/>
</dbReference>
<feature type="domain" description="PAZ" evidence="3">
    <location>
        <begin position="120"/>
        <end position="235"/>
    </location>
</feature>
<dbReference type="PROSITE" id="PS50822">
    <property type="entry name" value="PIWI"/>
    <property type="match status" value="1"/>
</dbReference>
<dbReference type="CDD" id="cd02846">
    <property type="entry name" value="PAZ_argonaute_like"/>
    <property type="match status" value="1"/>
</dbReference>
<dbReference type="InterPro" id="IPR036397">
    <property type="entry name" value="RNaseH_sf"/>
</dbReference>
<dbReference type="InterPro" id="IPR057272">
    <property type="entry name" value="Piwi_nem"/>
</dbReference>
<evidence type="ECO:0000313" key="5">
    <source>
        <dbReference type="EMBL" id="MFH4981531.1"/>
    </source>
</evidence>
<evidence type="ECO:0000259" key="4">
    <source>
        <dbReference type="PROSITE" id="PS50822"/>
    </source>
</evidence>
<dbReference type="Gene3D" id="3.40.50.2300">
    <property type="match status" value="1"/>
</dbReference>
<evidence type="ECO:0000256" key="1">
    <source>
        <dbReference type="RuleBase" id="RU361178"/>
    </source>
</evidence>
<proteinExistence type="inferred from homology"/>
<dbReference type="Gene3D" id="3.30.420.10">
    <property type="entry name" value="Ribonuclease H-like superfamily/Ribonuclease H"/>
    <property type="match status" value="1"/>
</dbReference>
<comment type="caution">
    <text evidence="5">The sequence shown here is derived from an EMBL/GenBank/DDBJ whole genome shotgun (WGS) entry which is preliminary data.</text>
</comment>
<dbReference type="CDD" id="cd02826">
    <property type="entry name" value="Piwi-like"/>
    <property type="match status" value="1"/>
</dbReference>
<dbReference type="EMBL" id="JBGFUD010007402">
    <property type="protein sequence ID" value="MFH4981531.1"/>
    <property type="molecule type" value="Genomic_DNA"/>
</dbReference>
<protein>
    <submittedName>
        <fullName evidence="5">Uncharacterized protein</fullName>
    </submittedName>
</protein>
<sequence>MVCEYLGNKSKGVTVSLLACEEIFLADTSAVSCRVDERERSAQQFLDIATTQKMLENGDHLVFGRKSYNLSSKESRQLPSGNVLVDGLEKNVRFLGDSWDSAKAVVQIDSKKAAFFKEQPLIDLVSALCRGTPWRISTDDKCAKLVARQLKDLTVRTTHLPKIQKVFCIFGITKDSAEKQMIKIEDGQISVADYYFRKYLIRLRHAELPCVVERRVNRAGVSSSYYPVELLEVVGGQRVDLKKQTPELVEQLIRGCRLSPTDLMQENDRQRSQASLDNNNPFLKRLGIRIVDEAMKAPASTLCPPAIQYLNSRVEPASNGVLDWRLSAAHGFPEKMFIKPAKPPRRWVVFIMKHAIDKAFADQFITSYMSRAKIHGLILPKVARMEMLEQTDSESLLEKMNGMRKNGVEFVLFITREKKDPIHDELKLLEIKCKVVTQNVSSQTVQKVLNARGAELVLDNILMKTNLKLGGVNHALVTSKVFISHNALPVVEKQWLTLSRMFIGLEMSHAAPQSLFARQSGLPPSEPTIVGMAYSCGNPYYMMGTYWMQQPRKVIITDLKEQVLNALMSYKESDAKQLPSHIVVYRGGVSDGDFIRVMNEEAQEIREAIEVATNNSSSKIRLTIIVVQAHSNYRIFKLNPGQGNAAQQNVPPGTCIDQNIMHPTQTEFILVPHKAIQGCARPIRCTVVVDDEPRMSLEEVEGMTNSLCYMHGIVTSPVSLPAFLYSASSLAKRGRANWKTANDNDDKSVSSGMSDDRRCGDDSDDFFGTLSKEFVPSLRHKFWA</sequence>
<organism evidence="5 6">
    <name type="scientific">Gnathostoma spinigerum</name>
    <dbReference type="NCBI Taxonomy" id="75299"/>
    <lineage>
        <taxon>Eukaryota</taxon>
        <taxon>Metazoa</taxon>
        <taxon>Ecdysozoa</taxon>
        <taxon>Nematoda</taxon>
        <taxon>Chromadorea</taxon>
        <taxon>Rhabditida</taxon>
        <taxon>Spirurina</taxon>
        <taxon>Gnathostomatomorpha</taxon>
        <taxon>Gnathostomatoidea</taxon>
        <taxon>Gnathostomatidae</taxon>
        <taxon>Gnathostoma</taxon>
    </lineage>
</organism>
<dbReference type="Gene3D" id="2.170.260.10">
    <property type="entry name" value="paz domain"/>
    <property type="match status" value="1"/>
</dbReference>
<comment type="similarity">
    <text evidence="1">Belongs to the argonaute family.</text>
</comment>
<evidence type="ECO:0000256" key="2">
    <source>
        <dbReference type="SAM" id="MobiDB-lite"/>
    </source>
</evidence>
<keyword evidence="6" id="KW-1185">Reference proteome</keyword>
<dbReference type="Proteomes" id="UP001608902">
    <property type="component" value="Unassembled WGS sequence"/>
</dbReference>
<dbReference type="SUPFAM" id="SSF53098">
    <property type="entry name" value="Ribonuclease H-like"/>
    <property type="match status" value="1"/>
</dbReference>
<dbReference type="InterPro" id="IPR003100">
    <property type="entry name" value="PAZ_dom"/>
</dbReference>
<dbReference type="SMART" id="SM00949">
    <property type="entry name" value="PAZ"/>
    <property type="match status" value="1"/>
</dbReference>
<feature type="domain" description="Piwi" evidence="4">
    <location>
        <begin position="409"/>
        <end position="739"/>
    </location>
</feature>
<dbReference type="PANTHER" id="PTHR22891">
    <property type="entry name" value="EUKARYOTIC TRANSLATION INITIATION FACTOR 2C"/>
    <property type="match status" value="1"/>
</dbReference>
<feature type="compositionally biased region" description="Basic and acidic residues" evidence="2">
    <location>
        <begin position="742"/>
        <end position="757"/>
    </location>
</feature>
<reference evidence="5 6" key="1">
    <citation type="submission" date="2024-08" db="EMBL/GenBank/DDBJ databases">
        <title>Gnathostoma spinigerum genome.</title>
        <authorList>
            <person name="Gonzalez-Bertolin B."/>
            <person name="Monzon S."/>
            <person name="Zaballos A."/>
            <person name="Jimenez P."/>
            <person name="Dekumyoy P."/>
            <person name="Varona S."/>
            <person name="Cuesta I."/>
            <person name="Sumanam S."/>
            <person name="Adisakwattana P."/>
            <person name="Gasser R.B."/>
            <person name="Hernandez-Gonzalez A."/>
            <person name="Young N.D."/>
            <person name="Perteguer M.J."/>
        </authorList>
    </citation>
    <scope>NUCLEOTIDE SEQUENCE [LARGE SCALE GENOMIC DNA]</scope>
    <source>
        <strain evidence="5">AL3</strain>
        <tissue evidence="5">Liver</tissue>
    </source>
</reference>
<name>A0ABD6ENY7_9BILA</name>